<dbReference type="GO" id="GO:0005230">
    <property type="term" value="F:extracellular ligand-gated monoatomic ion channel activity"/>
    <property type="evidence" value="ECO:0007669"/>
    <property type="project" value="InterPro"/>
</dbReference>
<dbReference type="InterPro" id="IPR036734">
    <property type="entry name" value="Neur_chan_lig-bd_sf"/>
</dbReference>
<dbReference type="Gene3D" id="1.20.58.390">
    <property type="entry name" value="Neurotransmitter-gated ion-channel transmembrane domain"/>
    <property type="match status" value="1"/>
</dbReference>
<dbReference type="SUPFAM" id="SSF53822">
    <property type="entry name" value="Periplasmic binding protein-like I"/>
    <property type="match status" value="1"/>
</dbReference>
<comment type="caution">
    <text evidence="1">The sequence shown here is derived from an EMBL/GenBank/DDBJ whole genome shotgun (WGS) entry which is preliminary data.</text>
</comment>
<keyword evidence="2" id="KW-1185">Reference proteome</keyword>
<dbReference type="SUPFAM" id="SSF90112">
    <property type="entry name" value="Neurotransmitter-gated ion-channel transmembrane pore"/>
    <property type="match status" value="1"/>
</dbReference>
<dbReference type="KEGG" id="aaf:AURANDRAFT_72081"/>
<dbReference type="InterPro" id="IPR036719">
    <property type="entry name" value="Neuro-gated_channel_TM_sf"/>
</dbReference>
<organism evidence="1 2">
    <name type="scientific">Aureococcus anophagefferens</name>
    <name type="common">Harmful bloom alga</name>
    <dbReference type="NCBI Taxonomy" id="44056"/>
    <lineage>
        <taxon>Eukaryota</taxon>
        <taxon>Sar</taxon>
        <taxon>Stramenopiles</taxon>
        <taxon>Ochrophyta</taxon>
        <taxon>Pelagophyceae</taxon>
        <taxon>Pelagomonadales</taxon>
        <taxon>Pelagomonadaceae</taxon>
        <taxon>Aureococcus</taxon>
    </lineage>
</organism>
<evidence type="ECO:0000313" key="1">
    <source>
        <dbReference type="EMBL" id="KAK7233206.1"/>
    </source>
</evidence>
<proteinExistence type="predicted"/>
<gene>
    <name evidence="1" type="ORF">SO694_00038119</name>
</gene>
<dbReference type="InterPro" id="IPR006201">
    <property type="entry name" value="Neur_channel"/>
</dbReference>
<name>A0ABR1FLU9_AURAN</name>
<dbReference type="Gene3D" id="2.70.170.10">
    <property type="entry name" value="Neurotransmitter-gated ion-channel ligand-binding domain"/>
    <property type="match status" value="1"/>
</dbReference>
<dbReference type="Proteomes" id="UP001363151">
    <property type="component" value="Unassembled WGS sequence"/>
</dbReference>
<dbReference type="EMBL" id="JBBJCI010000363">
    <property type="protein sequence ID" value="KAK7233206.1"/>
    <property type="molecule type" value="Genomic_DNA"/>
</dbReference>
<dbReference type="PANTHER" id="PTHR18945">
    <property type="entry name" value="NEUROTRANSMITTER GATED ION CHANNEL"/>
    <property type="match status" value="1"/>
</dbReference>
<dbReference type="InterPro" id="IPR038050">
    <property type="entry name" value="Neuro_actylchol_rec"/>
</dbReference>
<dbReference type="Gene3D" id="3.40.50.2300">
    <property type="match status" value="1"/>
</dbReference>
<dbReference type="InterPro" id="IPR028082">
    <property type="entry name" value="Peripla_BP_I"/>
</dbReference>
<sequence>MLRRAALLVALCARATKSDEAVPRELRPKHVDARELAGNPYYVEDPVFTNRTTFLVMNTYIWNLCSKERNPNPEEFCYGAYDLYTETLKYDHLVVIPDVGSDIAAFTFGIPAMFAADPESVTVMWLMIYTPVMFLLTPLLQAGVATILISGSDHAHPTVATFGAHPASSAYGLAEPWWPAKYGDYPRLYKLVPDDYQGAYEAAREFCRLTNAEDRIHEIMLIAIDQLRRDGFQDGVAALCGDRGHVVVAEFSDFDALTAYQGTYDAMASYFTAYPGISIVLTGDVNNVRAVYDAAADYRSGGNAEIIVAASSYMKGQYDYDEFPNIYAVTNAQVVDEDRGVHFTTQRLLDIVDAGEAVELALEKRVLTTAIQIEVFDMGAFIVRQLLPVYAKETAPSSPVDVRINLRRVRITEVTPTDASFFEITGIVEVEWDEPRLAWDDYLFNETLSYPRASIWTPAIYIDNNYFTRDLTDLPVEVSSSGRARMKSQIRTQLLCDSDLIMLPFDVHKCEITFESTRQRVFEAMAHGDFLVADVDDNYEIEYHATTTEVEGGFMNERHSVVRFKFVFSHRPFGHYIRLIFPAALLNMVGFLAFWVDGATDSLELGITTLLCTLALRQTIEFPDTTYPTWLEGFMFINILFQFICVVLSVSEYSEGRQDLLQEYIVKRMTGYSKLANQLGGAVTPTFMRTPRTPGRRTPRMTPRDQNGNGKVHALGGAPPGPDIPELPSVDAHAAKRTPRQDAYAPHDAGAGHGRGQGHGHGAGHHDHGPNGGKRRDSLMGKINPFASLQRLSNPKKYGEETTPAADLIGRWIVCPIYFVVMMVYCVDRGSGVKPWFPERSE</sequence>
<dbReference type="SUPFAM" id="SSF63712">
    <property type="entry name" value="Nicotinic receptor ligand binding domain-like"/>
    <property type="match status" value="1"/>
</dbReference>
<dbReference type="InterPro" id="IPR006202">
    <property type="entry name" value="Neur_chan_lig-bd"/>
</dbReference>
<evidence type="ECO:0000313" key="2">
    <source>
        <dbReference type="Proteomes" id="UP001363151"/>
    </source>
</evidence>
<dbReference type="GO" id="GO:0016020">
    <property type="term" value="C:membrane"/>
    <property type="evidence" value="ECO:0007669"/>
    <property type="project" value="UniProtKB-SubCell"/>
</dbReference>
<reference evidence="1 2" key="1">
    <citation type="submission" date="2024-03" db="EMBL/GenBank/DDBJ databases">
        <title>Aureococcus anophagefferens CCMP1851 and Kratosvirus quantuckense: Draft genome of a second virus-susceptible host strain in the model system.</title>
        <authorList>
            <person name="Chase E."/>
            <person name="Truchon A.R."/>
            <person name="Schepens W."/>
            <person name="Wilhelm S.W."/>
        </authorList>
    </citation>
    <scope>NUCLEOTIDE SEQUENCE [LARGE SCALE GENOMIC DNA]</scope>
    <source>
        <strain evidence="1 2">CCMP1851</strain>
    </source>
</reference>
<dbReference type="GO" id="GO:0004888">
    <property type="term" value="F:transmembrane signaling receptor activity"/>
    <property type="evidence" value="ECO:0007669"/>
    <property type="project" value="InterPro"/>
</dbReference>
<dbReference type="Pfam" id="PF02931">
    <property type="entry name" value="Neur_chan_LBD"/>
    <property type="match status" value="1"/>
</dbReference>
<protein>
    <submittedName>
        <fullName evidence="1">Extracellular ligand-gated ion channel</fullName>
    </submittedName>
</protein>
<accession>A0ABR1FLU9</accession>